<comment type="similarity">
    <text evidence="2 8">Belongs to the ZIP transporter (TC 2.A.5) family.</text>
</comment>
<evidence type="ECO:0000256" key="1">
    <source>
        <dbReference type="ARBA" id="ARBA00004141"/>
    </source>
</evidence>
<feature type="transmembrane region" description="Helical" evidence="8">
    <location>
        <begin position="240"/>
        <end position="259"/>
    </location>
</feature>
<comment type="subcellular location">
    <subcellularLocation>
        <location evidence="1 8">Membrane</location>
        <topology evidence="1 8">Multi-pass membrane protein</topology>
    </subcellularLocation>
</comment>
<dbReference type="EMBL" id="JAIXMP010000008">
    <property type="protein sequence ID" value="KAI9268944.1"/>
    <property type="molecule type" value="Genomic_DNA"/>
</dbReference>
<accession>A0AAD5KF99</accession>
<keyword evidence="5 8" id="KW-1133">Transmembrane helix</keyword>
<feature type="transmembrane region" description="Helical" evidence="8">
    <location>
        <begin position="331"/>
        <end position="350"/>
    </location>
</feature>
<evidence type="ECO:0000256" key="2">
    <source>
        <dbReference type="ARBA" id="ARBA00006939"/>
    </source>
</evidence>
<dbReference type="PANTHER" id="PTHR11040:SF44">
    <property type="entry name" value="PROTEIN ZNTC-RELATED"/>
    <property type="match status" value="1"/>
</dbReference>
<reference evidence="10" key="2">
    <citation type="submission" date="2023-02" db="EMBL/GenBank/DDBJ databases">
        <authorList>
            <consortium name="DOE Joint Genome Institute"/>
            <person name="Mondo S.J."/>
            <person name="Chang Y."/>
            <person name="Wang Y."/>
            <person name="Ahrendt S."/>
            <person name="Andreopoulos W."/>
            <person name="Barry K."/>
            <person name="Beard J."/>
            <person name="Benny G.L."/>
            <person name="Blankenship S."/>
            <person name="Bonito G."/>
            <person name="Cuomo C."/>
            <person name="Desiro A."/>
            <person name="Gervers K.A."/>
            <person name="Hundley H."/>
            <person name="Kuo A."/>
            <person name="LaButti K."/>
            <person name="Lang B.F."/>
            <person name="Lipzen A."/>
            <person name="O'Donnell K."/>
            <person name="Pangilinan J."/>
            <person name="Reynolds N."/>
            <person name="Sandor L."/>
            <person name="Smith M.W."/>
            <person name="Tsang A."/>
            <person name="Grigoriev I.V."/>
            <person name="Stajich J.E."/>
            <person name="Spatafora J.W."/>
        </authorList>
    </citation>
    <scope>NUCLEOTIDE SEQUENCE</scope>
    <source>
        <strain evidence="10">RSA 2281</strain>
    </source>
</reference>
<evidence type="ECO:0000256" key="5">
    <source>
        <dbReference type="ARBA" id="ARBA00022989"/>
    </source>
</evidence>
<evidence type="ECO:0000256" key="7">
    <source>
        <dbReference type="ARBA" id="ARBA00023136"/>
    </source>
</evidence>
<keyword evidence="9" id="KW-0732">Signal</keyword>
<evidence type="ECO:0000256" key="6">
    <source>
        <dbReference type="ARBA" id="ARBA00023065"/>
    </source>
</evidence>
<gene>
    <name evidence="10" type="ORF">BDA99DRAFT_478943</name>
</gene>
<evidence type="ECO:0000256" key="9">
    <source>
        <dbReference type="SAM" id="SignalP"/>
    </source>
</evidence>
<dbReference type="Pfam" id="PF02535">
    <property type="entry name" value="Zip"/>
    <property type="match status" value="1"/>
</dbReference>
<name>A0AAD5KF99_9FUNG</name>
<dbReference type="PANTHER" id="PTHR11040">
    <property type="entry name" value="ZINC/IRON TRANSPORTER"/>
    <property type="match status" value="1"/>
</dbReference>
<dbReference type="NCBIfam" id="TIGR00820">
    <property type="entry name" value="zip"/>
    <property type="match status" value="1"/>
</dbReference>
<dbReference type="AlphaFoldDB" id="A0AAD5KF99"/>
<organism evidence="10 11">
    <name type="scientific">Phascolomyces articulosus</name>
    <dbReference type="NCBI Taxonomy" id="60185"/>
    <lineage>
        <taxon>Eukaryota</taxon>
        <taxon>Fungi</taxon>
        <taxon>Fungi incertae sedis</taxon>
        <taxon>Mucoromycota</taxon>
        <taxon>Mucoromycotina</taxon>
        <taxon>Mucoromycetes</taxon>
        <taxon>Mucorales</taxon>
        <taxon>Lichtheimiaceae</taxon>
        <taxon>Phascolomyces</taxon>
    </lineage>
</organism>
<feature type="chain" id="PRO_5042011102" evidence="9">
    <location>
        <begin position="22"/>
        <end position="393"/>
    </location>
</feature>
<feature type="transmembrane region" description="Helical" evidence="8">
    <location>
        <begin position="265"/>
        <end position="287"/>
    </location>
</feature>
<feature type="transmembrane region" description="Helical" evidence="8">
    <location>
        <begin position="116"/>
        <end position="138"/>
    </location>
</feature>
<dbReference type="Proteomes" id="UP001209540">
    <property type="component" value="Unassembled WGS sequence"/>
</dbReference>
<evidence type="ECO:0000256" key="4">
    <source>
        <dbReference type="ARBA" id="ARBA00022692"/>
    </source>
</evidence>
<feature type="signal peptide" evidence="9">
    <location>
        <begin position="1"/>
        <end position="21"/>
    </location>
</feature>
<keyword evidence="11" id="KW-1185">Reference proteome</keyword>
<dbReference type="GO" id="GO:0005886">
    <property type="term" value="C:plasma membrane"/>
    <property type="evidence" value="ECO:0007669"/>
    <property type="project" value="TreeGrafter"/>
</dbReference>
<keyword evidence="3 8" id="KW-0813">Transport</keyword>
<dbReference type="InterPro" id="IPR004698">
    <property type="entry name" value="Zn/Fe_permease_fun/pln"/>
</dbReference>
<dbReference type="GO" id="GO:0005385">
    <property type="term" value="F:zinc ion transmembrane transporter activity"/>
    <property type="evidence" value="ECO:0007669"/>
    <property type="project" value="InterPro"/>
</dbReference>
<feature type="transmembrane region" description="Helical" evidence="8">
    <location>
        <begin position="83"/>
        <end position="104"/>
    </location>
</feature>
<feature type="transmembrane region" description="Helical" evidence="8">
    <location>
        <begin position="299"/>
        <end position="319"/>
    </location>
</feature>
<proteinExistence type="inferred from homology"/>
<keyword evidence="6 8" id="KW-0406">Ion transport</keyword>
<keyword evidence="4 8" id="KW-0812">Transmembrane</keyword>
<protein>
    <submittedName>
        <fullName evidence="10">ZIP zinc transporter-domain-containing protein</fullName>
    </submittedName>
</protein>
<keyword evidence="7 8" id="KW-0472">Membrane</keyword>
<comment type="caution">
    <text evidence="10">The sequence shown here is derived from an EMBL/GenBank/DDBJ whole genome shotgun (WGS) entry which is preliminary data.</text>
</comment>
<sequence length="393" mass="42934">MIKKYLSILLLITTYIAIVIAQEAEHDHDHDHADHDHPHEEAIAAEGDAHAGHDHDHAGHNHGPTSLEDCVAVTTDYNLGLRIGAIFIIMAATMIGVFAPIILHRIRPYSQHGVRYWILTISKFFGTGVILAVAFIHMIPEAIMRFESPCIVDDWTSYHGFVGVFALIAVFFIQIVELAILSHVEKKHTNQDTNSNDDTTAANKDIETGSVVKGGSNTHVDGHTHMMIENSKDMRDVSTIVLELGIVIHSIIIGLTLGFSSNEGFTALFIALVFHQFFEGLALGTRINEMEHKNYIKPLIMGLIFSLTTPVGVAIGIGVNLTVNPFSQSSVLGQAILDSLAAGILLYNAFISLIAGEINHNAAFRRSSLPYKAICFLSLYIGAALMALLGKWA</sequence>
<feature type="transmembrane region" description="Helical" evidence="8">
    <location>
        <begin position="371"/>
        <end position="390"/>
    </location>
</feature>
<evidence type="ECO:0000313" key="11">
    <source>
        <dbReference type="Proteomes" id="UP001209540"/>
    </source>
</evidence>
<evidence type="ECO:0000256" key="3">
    <source>
        <dbReference type="ARBA" id="ARBA00022448"/>
    </source>
</evidence>
<evidence type="ECO:0000313" key="10">
    <source>
        <dbReference type="EMBL" id="KAI9268944.1"/>
    </source>
</evidence>
<evidence type="ECO:0000256" key="8">
    <source>
        <dbReference type="RuleBase" id="RU362088"/>
    </source>
</evidence>
<reference evidence="10" key="1">
    <citation type="journal article" date="2022" name="IScience">
        <title>Evolution of zygomycete secretomes and the origins of terrestrial fungal ecologies.</title>
        <authorList>
            <person name="Chang Y."/>
            <person name="Wang Y."/>
            <person name="Mondo S."/>
            <person name="Ahrendt S."/>
            <person name="Andreopoulos W."/>
            <person name="Barry K."/>
            <person name="Beard J."/>
            <person name="Benny G.L."/>
            <person name="Blankenship S."/>
            <person name="Bonito G."/>
            <person name="Cuomo C."/>
            <person name="Desiro A."/>
            <person name="Gervers K.A."/>
            <person name="Hundley H."/>
            <person name="Kuo A."/>
            <person name="LaButti K."/>
            <person name="Lang B.F."/>
            <person name="Lipzen A."/>
            <person name="O'Donnell K."/>
            <person name="Pangilinan J."/>
            <person name="Reynolds N."/>
            <person name="Sandor L."/>
            <person name="Smith M.E."/>
            <person name="Tsang A."/>
            <person name="Grigoriev I.V."/>
            <person name="Stajich J.E."/>
            <person name="Spatafora J.W."/>
        </authorList>
    </citation>
    <scope>NUCLEOTIDE SEQUENCE</scope>
    <source>
        <strain evidence="10">RSA 2281</strain>
    </source>
</reference>
<dbReference type="InterPro" id="IPR003689">
    <property type="entry name" value="ZIP"/>
</dbReference>
<feature type="transmembrane region" description="Helical" evidence="8">
    <location>
        <begin position="158"/>
        <end position="181"/>
    </location>
</feature>